<sequence length="116" mass="12991">MGIFPWNKVSACWSVQGEYYIAAVHLLYVAECCVHSSVKCTANSICDGQSFEDGHLFQTVPVHAPELSCLPHHVKHDSFEYVAEYAYQHLKRSGNALQLDTILPAHNCTDSFYCVP</sequence>
<evidence type="ECO:0000313" key="2">
    <source>
        <dbReference type="Proteomes" id="UP000708148"/>
    </source>
</evidence>
<dbReference type="EMBL" id="CAJHUC010001629">
    <property type="protein sequence ID" value="CAD7701769.1"/>
    <property type="molecule type" value="Genomic_DNA"/>
</dbReference>
<name>A0A8S1JDP0_9CHLO</name>
<dbReference type="Proteomes" id="UP000708148">
    <property type="component" value="Unassembled WGS sequence"/>
</dbReference>
<evidence type="ECO:0000313" key="1">
    <source>
        <dbReference type="EMBL" id="CAD7701769.1"/>
    </source>
</evidence>
<reference evidence="1" key="1">
    <citation type="submission" date="2020-12" db="EMBL/GenBank/DDBJ databases">
        <authorList>
            <person name="Iha C."/>
        </authorList>
    </citation>
    <scope>NUCLEOTIDE SEQUENCE</scope>
</reference>
<dbReference type="AlphaFoldDB" id="A0A8S1JDP0"/>
<organism evidence="1 2">
    <name type="scientific">Ostreobium quekettii</name>
    <dbReference type="NCBI Taxonomy" id="121088"/>
    <lineage>
        <taxon>Eukaryota</taxon>
        <taxon>Viridiplantae</taxon>
        <taxon>Chlorophyta</taxon>
        <taxon>core chlorophytes</taxon>
        <taxon>Ulvophyceae</taxon>
        <taxon>TCBD clade</taxon>
        <taxon>Bryopsidales</taxon>
        <taxon>Ostreobineae</taxon>
        <taxon>Ostreobiaceae</taxon>
        <taxon>Ostreobium</taxon>
    </lineage>
</organism>
<keyword evidence="2" id="KW-1185">Reference proteome</keyword>
<comment type="caution">
    <text evidence="1">The sequence shown here is derived from an EMBL/GenBank/DDBJ whole genome shotgun (WGS) entry which is preliminary data.</text>
</comment>
<gene>
    <name evidence="1" type="ORF">OSTQU699_LOCUS7126</name>
</gene>
<protein>
    <submittedName>
        <fullName evidence="1">Uncharacterized protein</fullName>
    </submittedName>
</protein>
<proteinExistence type="predicted"/>
<accession>A0A8S1JDP0</accession>